<keyword evidence="4" id="KW-1185">Reference proteome</keyword>
<dbReference type="PANTHER" id="PTHR45681:SF6">
    <property type="entry name" value="POLYKETIDE SYNTHASE 37"/>
    <property type="match status" value="1"/>
</dbReference>
<dbReference type="PANTHER" id="PTHR45681">
    <property type="entry name" value="POLYKETIDE SYNTHASE 44-RELATED"/>
    <property type="match status" value="1"/>
</dbReference>
<dbReference type="Pfam" id="PF08242">
    <property type="entry name" value="Methyltransf_12"/>
    <property type="match status" value="1"/>
</dbReference>
<reference evidence="3" key="1">
    <citation type="journal article" date="2020" name="Stud. Mycol.">
        <title>101 Dothideomycetes genomes: a test case for predicting lifestyles and emergence of pathogens.</title>
        <authorList>
            <person name="Haridas S."/>
            <person name="Albert R."/>
            <person name="Binder M."/>
            <person name="Bloem J."/>
            <person name="Labutti K."/>
            <person name="Salamov A."/>
            <person name="Andreopoulos B."/>
            <person name="Baker S."/>
            <person name="Barry K."/>
            <person name="Bills G."/>
            <person name="Bluhm B."/>
            <person name="Cannon C."/>
            <person name="Castanera R."/>
            <person name="Culley D."/>
            <person name="Daum C."/>
            <person name="Ezra D."/>
            <person name="Gonzalez J."/>
            <person name="Henrissat B."/>
            <person name="Kuo A."/>
            <person name="Liang C."/>
            <person name="Lipzen A."/>
            <person name="Lutzoni F."/>
            <person name="Magnuson J."/>
            <person name="Mondo S."/>
            <person name="Nolan M."/>
            <person name="Ohm R."/>
            <person name="Pangilinan J."/>
            <person name="Park H.-J."/>
            <person name="Ramirez L."/>
            <person name="Alfaro M."/>
            <person name="Sun H."/>
            <person name="Tritt A."/>
            <person name="Yoshinaga Y."/>
            <person name="Zwiers L.-H."/>
            <person name="Turgeon B."/>
            <person name="Goodwin S."/>
            <person name="Spatafora J."/>
            <person name="Crous P."/>
            <person name="Grigoriev I."/>
        </authorList>
    </citation>
    <scope>NUCLEOTIDE SEQUENCE</scope>
    <source>
        <strain evidence="3">CBS 107.79</strain>
    </source>
</reference>
<protein>
    <submittedName>
        <fullName evidence="3">S-adenosyl-L-methionine-dependent methyltransferase</fullName>
    </submittedName>
</protein>
<feature type="domain" description="Methyltransferase type 12" evidence="2">
    <location>
        <begin position="4"/>
        <end position="109"/>
    </location>
</feature>
<proteinExistence type="predicted"/>
<dbReference type="InterPro" id="IPR013217">
    <property type="entry name" value="Methyltransf_12"/>
</dbReference>
<evidence type="ECO:0000256" key="1">
    <source>
        <dbReference type="ARBA" id="ARBA00022679"/>
    </source>
</evidence>
<dbReference type="OrthoDB" id="3799138at2759"/>
<dbReference type="InterPro" id="IPR029063">
    <property type="entry name" value="SAM-dependent_MTases_sf"/>
</dbReference>
<evidence type="ECO:0000259" key="2">
    <source>
        <dbReference type="Pfam" id="PF08242"/>
    </source>
</evidence>
<organism evidence="3 4">
    <name type="scientific">Bimuria novae-zelandiae CBS 107.79</name>
    <dbReference type="NCBI Taxonomy" id="1447943"/>
    <lineage>
        <taxon>Eukaryota</taxon>
        <taxon>Fungi</taxon>
        <taxon>Dikarya</taxon>
        <taxon>Ascomycota</taxon>
        <taxon>Pezizomycotina</taxon>
        <taxon>Dothideomycetes</taxon>
        <taxon>Pleosporomycetidae</taxon>
        <taxon>Pleosporales</taxon>
        <taxon>Massarineae</taxon>
        <taxon>Didymosphaeriaceae</taxon>
        <taxon>Bimuria</taxon>
    </lineage>
</organism>
<keyword evidence="1 3" id="KW-0808">Transferase</keyword>
<gene>
    <name evidence="3" type="ORF">BU23DRAFT_458155</name>
</gene>
<dbReference type="GO" id="GO:0008168">
    <property type="term" value="F:methyltransferase activity"/>
    <property type="evidence" value="ECO:0007669"/>
    <property type="project" value="UniProtKB-KW"/>
</dbReference>
<evidence type="ECO:0000313" key="3">
    <source>
        <dbReference type="EMBL" id="KAF1975522.1"/>
    </source>
</evidence>
<accession>A0A6A5VI57</accession>
<keyword evidence="3" id="KW-0489">Methyltransferase</keyword>
<dbReference type="SUPFAM" id="SSF53335">
    <property type="entry name" value="S-adenosyl-L-methionine-dependent methyltransferases"/>
    <property type="match status" value="1"/>
</dbReference>
<dbReference type="CDD" id="cd02440">
    <property type="entry name" value="AdoMet_MTases"/>
    <property type="match status" value="1"/>
</dbReference>
<dbReference type="AlphaFoldDB" id="A0A6A5VI57"/>
<dbReference type="GO" id="GO:0032259">
    <property type="term" value="P:methylation"/>
    <property type="evidence" value="ECO:0007669"/>
    <property type="project" value="UniProtKB-KW"/>
</dbReference>
<evidence type="ECO:0000313" key="4">
    <source>
        <dbReference type="Proteomes" id="UP000800036"/>
    </source>
</evidence>
<sequence length="110" mass="12259">MRFLEIGAGTGSTTAIVLSVLHNQNVGGRLQEYVYIDTSPSFFEKARQRFATYSKMRYQAFNAEDDPAAQGFDEHSFDVVIADQVLHATSNLDNTLTNIRKLFKPGGQLV</sequence>
<dbReference type="InterPro" id="IPR050444">
    <property type="entry name" value="Polyketide_Synthase"/>
</dbReference>
<name>A0A6A5VI57_9PLEO</name>
<dbReference type="Gene3D" id="3.40.50.150">
    <property type="entry name" value="Vaccinia Virus protein VP39"/>
    <property type="match status" value="1"/>
</dbReference>
<dbReference type="EMBL" id="ML976670">
    <property type="protein sequence ID" value="KAF1975522.1"/>
    <property type="molecule type" value="Genomic_DNA"/>
</dbReference>
<feature type="non-terminal residue" evidence="3">
    <location>
        <position position="110"/>
    </location>
</feature>
<dbReference type="Proteomes" id="UP000800036">
    <property type="component" value="Unassembled WGS sequence"/>
</dbReference>